<dbReference type="RefSeq" id="WP_170032073.1">
    <property type="nucleotide sequence ID" value="NZ_FNDU01000005.1"/>
</dbReference>
<feature type="region of interest" description="Disordered" evidence="1">
    <location>
        <begin position="30"/>
        <end position="52"/>
    </location>
</feature>
<evidence type="ECO:0000313" key="2">
    <source>
        <dbReference type="EMBL" id="SDI15483.1"/>
    </source>
</evidence>
<evidence type="ECO:0000256" key="1">
    <source>
        <dbReference type="SAM" id="MobiDB-lite"/>
    </source>
</evidence>
<gene>
    <name evidence="2" type="ORF">SAMN05216352_10595</name>
</gene>
<accession>A0A1G8I9D0</accession>
<proteinExistence type="predicted"/>
<dbReference type="AlphaFoldDB" id="A0A1G8I9D0"/>
<protein>
    <recommendedName>
        <fullName evidence="4">YfhE-like protein</fullName>
    </recommendedName>
</protein>
<evidence type="ECO:0008006" key="4">
    <source>
        <dbReference type="Google" id="ProtNLM"/>
    </source>
</evidence>
<dbReference type="EMBL" id="FNDU01000005">
    <property type="protein sequence ID" value="SDI15483.1"/>
    <property type="molecule type" value="Genomic_DNA"/>
</dbReference>
<evidence type="ECO:0000313" key="3">
    <source>
        <dbReference type="Proteomes" id="UP000199017"/>
    </source>
</evidence>
<name>A0A1G8I9D0_9BACI</name>
<dbReference type="Proteomes" id="UP000199017">
    <property type="component" value="Unassembled WGS sequence"/>
</dbReference>
<reference evidence="2 3" key="1">
    <citation type="submission" date="2016-10" db="EMBL/GenBank/DDBJ databases">
        <authorList>
            <person name="de Groot N.N."/>
        </authorList>
    </citation>
    <scope>NUCLEOTIDE SEQUENCE [LARGE SCALE GENOMIC DNA]</scope>
    <source>
        <strain evidence="3">P4B,CCM 7963,CECT 7998,DSM 25260,IBRC-M 10614,KCTC 13821</strain>
    </source>
</reference>
<keyword evidence="3" id="KW-1185">Reference proteome</keyword>
<organism evidence="2 3">
    <name type="scientific">Alteribacillus bidgolensis</name>
    <dbReference type="NCBI Taxonomy" id="930129"/>
    <lineage>
        <taxon>Bacteria</taxon>
        <taxon>Bacillati</taxon>
        <taxon>Bacillota</taxon>
        <taxon>Bacilli</taxon>
        <taxon>Bacillales</taxon>
        <taxon>Bacillaceae</taxon>
        <taxon>Alteribacillus</taxon>
    </lineage>
</organism>
<sequence>MNKKNDTGYRGVEYKTVKGHKISETEFEASYEFASGNETSKKSKQNKTNQKN</sequence>